<dbReference type="Proteomes" id="UP000076079">
    <property type="component" value="Chromosome"/>
</dbReference>
<proteinExistence type="predicted"/>
<keyword evidence="2" id="KW-1185">Reference proteome</keyword>
<reference evidence="1 2" key="1">
    <citation type="journal article" date="2016" name="Genome Announc.">
        <title>First Complete Genome Sequence of a Subdivision 6 Acidobacterium Strain.</title>
        <authorList>
            <person name="Huang S."/>
            <person name="Vieira S."/>
            <person name="Bunk B."/>
            <person name="Riedel T."/>
            <person name="Sproer C."/>
            <person name="Overmann J."/>
        </authorList>
    </citation>
    <scope>NUCLEOTIDE SEQUENCE [LARGE SCALE GENOMIC DNA]</scope>
    <source>
        <strain evidence="2">DSM 100886 HEG_-6_39</strain>
    </source>
</reference>
<evidence type="ECO:0000313" key="2">
    <source>
        <dbReference type="Proteomes" id="UP000076079"/>
    </source>
</evidence>
<dbReference type="AlphaFoldDB" id="A0A143PLL3"/>
<accession>A0A143PLL3</accession>
<reference evidence="2" key="2">
    <citation type="submission" date="2016-04" db="EMBL/GenBank/DDBJ databases">
        <title>First Complete Genome Sequence of a Subdivision 6 Acidobacterium.</title>
        <authorList>
            <person name="Huang S."/>
            <person name="Vieira S."/>
            <person name="Bunk B."/>
            <person name="Riedel T."/>
            <person name="Sproeer C."/>
            <person name="Overmann J."/>
        </authorList>
    </citation>
    <scope>NUCLEOTIDE SEQUENCE [LARGE SCALE GENOMIC DNA]</scope>
    <source>
        <strain evidence="2">DSM 100886 HEG_-6_39</strain>
    </source>
</reference>
<dbReference type="RefSeq" id="WP_157899032.1">
    <property type="nucleotide sequence ID" value="NZ_CP015136.1"/>
</dbReference>
<dbReference type="OrthoDB" id="7845843at2"/>
<dbReference type="KEGG" id="abac:LuPra_02326"/>
<name>A0A143PLL3_LUTPR</name>
<evidence type="ECO:0000313" key="1">
    <source>
        <dbReference type="EMBL" id="AMY09113.1"/>
    </source>
</evidence>
<sequence length="335" mass="37628">MARERRGTPGTSTAVAPEGHLASGWLAGATDDELAATFRSVSTLPLDTFMNAGGHLVDLPTRTIFNDEYWKGWLPRGLALRDIFTRLSTGYAKRFWKQGNRYLGETLYLDGRIKVKHSLEEFTLDRATNDLDPGTYILLRYTDPVFEHLFYDVMKAPTDGVIVYGGYSGRFPDGRRGFTGVLMRRYSFGELGLRDHEELFKAGPRPRGEALHGVWRLDAIATSNHAVHVGTVTIAEADGQTQVHCEPVATPDVVVPSFLVEHFTTNSAARLLRELRVVDDETIVGTWHTEVSPLYARFVSASPGLFHRDREKGSRRYTLRHVLTKEVVPEGLKRR</sequence>
<organism evidence="1 2">
    <name type="scientific">Luteitalea pratensis</name>
    <dbReference type="NCBI Taxonomy" id="1855912"/>
    <lineage>
        <taxon>Bacteria</taxon>
        <taxon>Pseudomonadati</taxon>
        <taxon>Acidobacteriota</taxon>
        <taxon>Vicinamibacteria</taxon>
        <taxon>Vicinamibacterales</taxon>
        <taxon>Vicinamibacteraceae</taxon>
        <taxon>Luteitalea</taxon>
    </lineage>
</organism>
<gene>
    <name evidence="1" type="ORF">LuPra_02326</name>
</gene>
<dbReference type="STRING" id="1855912.LuPra_02326"/>
<protein>
    <submittedName>
        <fullName evidence="1">Uncharacterized protein</fullName>
    </submittedName>
</protein>
<dbReference type="EMBL" id="CP015136">
    <property type="protein sequence ID" value="AMY09113.1"/>
    <property type="molecule type" value="Genomic_DNA"/>
</dbReference>